<evidence type="ECO:0000313" key="2">
    <source>
        <dbReference type="EMBL" id="MCI82466.1"/>
    </source>
</evidence>
<evidence type="ECO:0000256" key="1">
    <source>
        <dbReference type="SAM" id="MobiDB-lite"/>
    </source>
</evidence>
<protein>
    <submittedName>
        <fullName evidence="2">Uncharacterized protein</fullName>
    </submittedName>
</protein>
<reference evidence="2 3" key="1">
    <citation type="journal article" date="2018" name="Front. Plant Sci.">
        <title>Red Clover (Trifolium pratense) and Zigzag Clover (T. medium) - A Picture of Genomic Similarities and Differences.</title>
        <authorList>
            <person name="Dluhosova J."/>
            <person name="Istvanek J."/>
            <person name="Nedelnik J."/>
            <person name="Repkova J."/>
        </authorList>
    </citation>
    <scope>NUCLEOTIDE SEQUENCE [LARGE SCALE GENOMIC DNA]</scope>
    <source>
        <strain evidence="3">cv. 10/8</strain>
        <tissue evidence="2">Leaf</tissue>
    </source>
</reference>
<dbReference type="Proteomes" id="UP000265520">
    <property type="component" value="Unassembled WGS sequence"/>
</dbReference>
<accession>A0A392V2H9</accession>
<feature type="compositionally biased region" description="Basic and acidic residues" evidence="1">
    <location>
        <begin position="45"/>
        <end position="59"/>
    </location>
</feature>
<dbReference type="AlphaFoldDB" id="A0A392V2H9"/>
<sequence>MRSTTIHSPPSPTPPPKPPENVFSPPASPLEPPEPPNQLMTHDNSVPRESVDDPAIHTS</sequence>
<feature type="region of interest" description="Disordered" evidence="1">
    <location>
        <begin position="1"/>
        <end position="59"/>
    </location>
</feature>
<keyword evidence="3" id="KW-1185">Reference proteome</keyword>
<evidence type="ECO:0000313" key="3">
    <source>
        <dbReference type="Proteomes" id="UP000265520"/>
    </source>
</evidence>
<dbReference type="EMBL" id="LXQA011043977">
    <property type="protein sequence ID" value="MCI82466.1"/>
    <property type="molecule type" value="Genomic_DNA"/>
</dbReference>
<proteinExistence type="predicted"/>
<feature type="compositionally biased region" description="Pro residues" evidence="1">
    <location>
        <begin position="9"/>
        <end position="19"/>
    </location>
</feature>
<name>A0A392V2H9_9FABA</name>
<organism evidence="2 3">
    <name type="scientific">Trifolium medium</name>
    <dbReference type="NCBI Taxonomy" id="97028"/>
    <lineage>
        <taxon>Eukaryota</taxon>
        <taxon>Viridiplantae</taxon>
        <taxon>Streptophyta</taxon>
        <taxon>Embryophyta</taxon>
        <taxon>Tracheophyta</taxon>
        <taxon>Spermatophyta</taxon>
        <taxon>Magnoliopsida</taxon>
        <taxon>eudicotyledons</taxon>
        <taxon>Gunneridae</taxon>
        <taxon>Pentapetalae</taxon>
        <taxon>rosids</taxon>
        <taxon>fabids</taxon>
        <taxon>Fabales</taxon>
        <taxon>Fabaceae</taxon>
        <taxon>Papilionoideae</taxon>
        <taxon>50 kb inversion clade</taxon>
        <taxon>NPAAA clade</taxon>
        <taxon>Hologalegina</taxon>
        <taxon>IRL clade</taxon>
        <taxon>Trifolieae</taxon>
        <taxon>Trifolium</taxon>
    </lineage>
</organism>
<feature type="compositionally biased region" description="Pro residues" evidence="1">
    <location>
        <begin position="26"/>
        <end position="36"/>
    </location>
</feature>
<comment type="caution">
    <text evidence="2">The sequence shown here is derived from an EMBL/GenBank/DDBJ whole genome shotgun (WGS) entry which is preliminary data.</text>
</comment>